<evidence type="ECO:0000313" key="2">
    <source>
        <dbReference type="EMBL" id="GCE28077.1"/>
    </source>
</evidence>
<feature type="transmembrane region" description="Helical" evidence="1">
    <location>
        <begin position="27"/>
        <end position="47"/>
    </location>
</feature>
<comment type="caution">
    <text evidence="2">The sequence shown here is derived from an EMBL/GenBank/DDBJ whole genome shotgun (WGS) entry which is preliminary data.</text>
</comment>
<reference evidence="3" key="1">
    <citation type="submission" date="2018-12" db="EMBL/GenBank/DDBJ databases">
        <title>Tengunoibacter tsumagoiensis gen. nov., sp. nov., Dictyobacter kobayashii sp. nov., D. alpinus sp. nov., and D. joshuensis sp. nov. and description of Dictyobacteraceae fam. nov. within the order Ktedonobacterales isolated from Tengu-no-mugimeshi.</title>
        <authorList>
            <person name="Wang C.M."/>
            <person name="Zheng Y."/>
            <person name="Sakai Y."/>
            <person name="Toyoda A."/>
            <person name="Minakuchi Y."/>
            <person name="Abe K."/>
            <person name="Yokota A."/>
            <person name="Yabe S."/>
        </authorList>
    </citation>
    <scope>NUCLEOTIDE SEQUENCE [LARGE SCALE GENOMIC DNA]</scope>
    <source>
        <strain evidence="3">Uno16</strain>
    </source>
</reference>
<evidence type="ECO:0000256" key="1">
    <source>
        <dbReference type="SAM" id="Phobius"/>
    </source>
</evidence>
<feature type="transmembrane region" description="Helical" evidence="1">
    <location>
        <begin position="127"/>
        <end position="148"/>
    </location>
</feature>
<name>A0A402B9T3_9CHLR</name>
<dbReference type="AlphaFoldDB" id="A0A402B9T3"/>
<gene>
    <name evidence="2" type="ORF">KDA_35610</name>
</gene>
<dbReference type="RefSeq" id="WP_126628338.1">
    <property type="nucleotide sequence ID" value="NZ_BIFT01000001.1"/>
</dbReference>
<keyword evidence="3" id="KW-1185">Reference proteome</keyword>
<accession>A0A402B9T3</accession>
<keyword evidence="1" id="KW-0472">Membrane</keyword>
<protein>
    <submittedName>
        <fullName evidence="2">Uncharacterized protein</fullName>
    </submittedName>
</protein>
<keyword evidence="1" id="KW-0812">Transmembrane</keyword>
<proteinExistence type="predicted"/>
<keyword evidence="1" id="KW-1133">Transmembrane helix</keyword>
<dbReference type="EMBL" id="BIFT01000001">
    <property type="protein sequence ID" value="GCE28077.1"/>
    <property type="molecule type" value="Genomic_DNA"/>
</dbReference>
<sequence length="149" mass="17039">MNEAVEVLLRFIDQRYSQRRHHEDQRAAITGVVFVVAAAIQGALAQMGFNKNALTLALTLIILGIFGMIASAKLSQKCAWHDHMLAQLFRQLDEFIPELKVRDTHRTTREEYEKNHKLLLKIHAHDIWAVVNLLIALLGIVYTIVIVFK</sequence>
<organism evidence="2 3">
    <name type="scientific">Dictyobacter alpinus</name>
    <dbReference type="NCBI Taxonomy" id="2014873"/>
    <lineage>
        <taxon>Bacteria</taxon>
        <taxon>Bacillati</taxon>
        <taxon>Chloroflexota</taxon>
        <taxon>Ktedonobacteria</taxon>
        <taxon>Ktedonobacterales</taxon>
        <taxon>Dictyobacteraceae</taxon>
        <taxon>Dictyobacter</taxon>
    </lineage>
</organism>
<feature type="transmembrane region" description="Helical" evidence="1">
    <location>
        <begin position="53"/>
        <end position="74"/>
    </location>
</feature>
<evidence type="ECO:0000313" key="3">
    <source>
        <dbReference type="Proteomes" id="UP000287171"/>
    </source>
</evidence>
<dbReference type="Proteomes" id="UP000287171">
    <property type="component" value="Unassembled WGS sequence"/>
</dbReference>
<dbReference type="OrthoDB" id="3390413at2"/>